<evidence type="ECO:0000313" key="3">
    <source>
        <dbReference type="Proteomes" id="UP000789706"/>
    </source>
</evidence>
<feature type="domain" description="Protein kinase" evidence="1">
    <location>
        <begin position="1"/>
        <end position="406"/>
    </location>
</feature>
<dbReference type="EMBL" id="CAJVPK010001038">
    <property type="protein sequence ID" value="CAG8567063.1"/>
    <property type="molecule type" value="Genomic_DNA"/>
</dbReference>
<dbReference type="InterPro" id="IPR008266">
    <property type="entry name" value="Tyr_kinase_AS"/>
</dbReference>
<dbReference type="PROSITE" id="PS50011">
    <property type="entry name" value="PROTEIN_KINASE_DOM"/>
    <property type="match status" value="2"/>
</dbReference>
<feature type="domain" description="Protein kinase" evidence="1">
    <location>
        <begin position="413"/>
        <end position="752"/>
    </location>
</feature>
<accession>A0A9N9BKG1</accession>
<dbReference type="InterPro" id="IPR011009">
    <property type="entry name" value="Kinase-like_dom_sf"/>
</dbReference>
<organism evidence="2 3">
    <name type="scientific">Diversispora eburnea</name>
    <dbReference type="NCBI Taxonomy" id="1213867"/>
    <lineage>
        <taxon>Eukaryota</taxon>
        <taxon>Fungi</taxon>
        <taxon>Fungi incertae sedis</taxon>
        <taxon>Mucoromycota</taxon>
        <taxon>Glomeromycotina</taxon>
        <taxon>Glomeromycetes</taxon>
        <taxon>Diversisporales</taxon>
        <taxon>Diversisporaceae</taxon>
        <taxon>Diversispora</taxon>
    </lineage>
</organism>
<dbReference type="InterPro" id="IPR000719">
    <property type="entry name" value="Prot_kinase_dom"/>
</dbReference>
<reference evidence="2" key="1">
    <citation type="submission" date="2021-06" db="EMBL/GenBank/DDBJ databases">
        <authorList>
            <person name="Kallberg Y."/>
            <person name="Tangrot J."/>
            <person name="Rosling A."/>
        </authorList>
    </citation>
    <scope>NUCLEOTIDE SEQUENCE</scope>
    <source>
        <strain evidence="2">AZ414A</strain>
    </source>
</reference>
<dbReference type="PROSITE" id="PS00109">
    <property type="entry name" value="PROTEIN_KINASE_TYR"/>
    <property type="match status" value="1"/>
</dbReference>
<keyword evidence="3" id="KW-1185">Reference proteome</keyword>
<dbReference type="AlphaFoldDB" id="A0A9N9BKG1"/>
<proteinExistence type="predicted"/>
<dbReference type="InterPro" id="IPR051681">
    <property type="entry name" value="Ser/Thr_Kinases-Pseudokinases"/>
</dbReference>
<dbReference type="Proteomes" id="UP000789706">
    <property type="component" value="Unassembled WGS sequence"/>
</dbReference>
<dbReference type="GO" id="GO:0003676">
    <property type="term" value="F:nucleic acid binding"/>
    <property type="evidence" value="ECO:0007669"/>
    <property type="project" value="InterPro"/>
</dbReference>
<dbReference type="InterPro" id="IPR001245">
    <property type="entry name" value="Ser-Thr/Tyr_kinase_cat_dom"/>
</dbReference>
<dbReference type="GO" id="GO:0005524">
    <property type="term" value="F:ATP binding"/>
    <property type="evidence" value="ECO:0007669"/>
    <property type="project" value="InterPro"/>
</dbReference>
<evidence type="ECO:0000313" key="2">
    <source>
        <dbReference type="EMBL" id="CAG8567063.1"/>
    </source>
</evidence>
<dbReference type="InterPro" id="IPR004875">
    <property type="entry name" value="DDE_SF_endonuclease_dom"/>
</dbReference>
<sequence length="935" mass="107597">MAVNKDENVIKFYGISLDPEKETYYLVLQNAKDGDLRTYLRNNFKNTDSNSIVGGMIAYNDPEYLRHAMKYERNKLSDIYSLGVFFWELSSGRPPFKDLPNYINIYSSEWGNDPNRRSTIKNISDSLENINLENIYNDSDDNQDIQLEAYINNQSQTSIDVFSSDSLYIDSSFTTSNWGEAIESSIHLPTSLSASLFISLNSNDVAKGNQIVNYNYNDFRNLKNIGKGVHSAILMDGKRTVALKSIFVATTELFVNEHPENIFLHENTIKINDFGISKLRTGLLIDSNNTIEYSDPILLKKMDKSSKTKASDVYSIGILLWEISSGKIPYKSKFQDKLDLINYISQGNREDPIIGTPPNYINIYQDCWNQDPNQRPNIGKGVQDLECVDLAALGPSNIKDAVKPFVSLISSATILIIQINKDYYALRYNKNVYDPFIDRFDSAMTDLHFSMAVMEAGPRSSRFSPYKDNFQNNDPDEVILILEHLTILKKLRDSPYIIRFHGLSIIENSNVMVFEWVDFGSLRELYCEYDIAWHAKVRIAFDICRGLTFLHSCDILHHDIRCENIMITAVWYQKSQNLFIPVWQLHRHDACNRCYTLGGSRKIAYTFKCEIFSFGILLWELVYKKFPYEDLDASKIREHVLAGNREKITWRKAPPDVEKLQKSWAKIIVCNSSISSKYFYKFGSTSERAKAWECFLVHTDLGNVTNVTAKYWKGIACGKELKLRKIVNKLLDCLKKQAGEEIADAQLRYAFSLLNNLPDKNRLSILFCTNVSGSHKFKSLVIGKSLNFRYFKNFNKSALPVIYHANFKAWILEKEDSDVSSKDDSETTLKNGKKTISENDKEEIKNLLENLLEKNNTQDYFQLVNDNITTEENLTEEQIINLIQSEENKEKSNSDDKEISPVLIKDVVNGLKTFIKYFEQQNDNSEFNINNLKIF</sequence>
<comment type="caution">
    <text evidence="2">The sequence shown here is derived from an EMBL/GenBank/DDBJ whole genome shotgun (WGS) entry which is preliminary data.</text>
</comment>
<dbReference type="SUPFAM" id="SSF56112">
    <property type="entry name" value="Protein kinase-like (PK-like)"/>
    <property type="match status" value="3"/>
</dbReference>
<dbReference type="Gene3D" id="1.10.510.10">
    <property type="entry name" value="Transferase(Phosphotransferase) domain 1"/>
    <property type="match status" value="3"/>
</dbReference>
<dbReference type="OrthoDB" id="1668230at2759"/>
<dbReference type="PANTHER" id="PTHR44329">
    <property type="entry name" value="SERINE/THREONINE-PROTEIN KINASE TNNI3K-RELATED"/>
    <property type="match status" value="1"/>
</dbReference>
<dbReference type="Pfam" id="PF03184">
    <property type="entry name" value="DDE_1"/>
    <property type="match status" value="1"/>
</dbReference>
<evidence type="ECO:0000259" key="1">
    <source>
        <dbReference type="PROSITE" id="PS50011"/>
    </source>
</evidence>
<gene>
    <name evidence="2" type="ORF">DEBURN_LOCUS7882</name>
</gene>
<name>A0A9N9BKG1_9GLOM</name>
<protein>
    <submittedName>
        <fullName evidence="2">4260_t:CDS:1</fullName>
    </submittedName>
</protein>
<dbReference type="GO" id="GO:0004674">
    <property type="term" value="F:protein serine/threonine kinase activity"/>
    <property type="evidence" value="ECO:0007669"/>
    <property type="project" value="TreeGrafter"/>
</dbReference>
<dbReference type="Pfam" id="PF07714">
    <property type="entry name" value="PK_Tyr_Ser-Thr"/>
    <property type="match status" value="2"/>
</dbReference>